<feature type="transmembrane region" description="Helical" evidence="6">
    <location>
        <begin position="25"/>
        <end position="43"/>
    </location>
</feature>
<dbReference type="InterPro" id="IPR037185">
    <property type="entry name" value="EmrE-like"/>
</dbReference>
<organism evidence="8 9">
    <name type="scientific">Photorhabdus khanii NC19</name>
    <dbReference type="NCBI Taxonomy" id="1004151"/>
    <lineage>
        <taxon>Bacteria</taxon>
        <taxon>Pseudomonadati</taxon>
        <taxon>Pseudomonadota</taxon>
        <taxon>Gammaproteobacteria</taxon>
        <taxon>Enterobacterales</taxon>
        <taxon>Morganellaceae</taxon>
        <taxon>Photorhabdus</taxon>
    </lineage>
</organism>
<dbReference type="AlphaFoldDB" id="W3VBE5"/>
<feature type="domain" description="EamA" evidence="7">
    <location>
        <begin position="1"/>
        <end position="62"/>
    </location>
</feature>
<dbReference type="Proteomes" id="UP000018957">
    <property type="component" value="Unassembled WGS sequence"/>
</dbReference>
<evidence type="ECO:0000256" key="3">
    <source>
        <dbReference type="ARBA" id="ARBA00022692"/>
    </source>
</evidence>
<dbReference type="PATRIC" id="fig|1004151.3.peg.363"/>
<keyword evidence="4 6" id="KW-1133">Transmembrane helix</keyword>
<feature type="transmembrane region" description="Helical" evidence="6">
    <location>
        <begin position="49"/>
        <end position="74"/>
    </location>
</feature>
<dbReference type="InterPro" id="IPR000620">
    <property type="entry name" value="EamA_dom"/>
</dbReference>
<evidence type="ECO:0000256" key="5">
    <source>
        <dbReference type="ARBA" id="ARBA00023136"/>
    </source>
</evidence>
<evidence type="ECO:0000256" key="4">
    <source>
        <dbReference type="ARBA" id="ARBA00022989"/>
    </source>
</evidence>
<reference evidence="8 9" key="1">
    <citation type="submission" date="2013-11" db="EMBL/GenBank/DDBJ databases">
        <title>Elucidation of the Photorhabdus temperata genome and generation of transposon mutant library to identify motility mutants.</title>
        <authorList>
            <person name="Hurst S.G.IV."/>
            <person name="Micheals B."/>
            <person name="Abebe-Akele F."/>
            <person name="Rowedder H."/>
            <person name="Bullock H."/>
            <person name="Jackobeck R."/>
            <person name="Janicki E."/>
            <person name="Tisa L.S."/>
        </authorList>
    </citation>
    <scope>NUCLEOTIDE SEQUENCE [LARGE SCALE GENOMIC DNA]</scope>
    <source>
        <strain evidence="8 9">NC19</strain>
    </source>
</reference>
<keyword evidence="2" id="KW-1003">Cell membrane</keyword>
<dbReference type="SUPFAM" id="SSF103481">
    <property type="entry name" value="Multidrug resistance efflux transporter EmrE"/>
    <property type="match status" value="1"/>
</dbReference>
<keyword evidence="5 6" id="KW-0472">Membrane</keyword>
<evidence type="ECO:0000259" key="7">
    <source>
        <dbReference type="Pfam" id="PF00892"/>
    </source>
</evidence>
<keyword evidence="3 6" id="KW-0812">Transmembrane</keyword>
<evidence type="ECO:0000256" key="6">
    <source>
        <dbReference type="SAM" id="Phobius"/>
    </source>
</evidence>
<evidence type="ECO:0000313" key="9">
    <source>
        <dbReference type="Proteomes" id="UP000018957"/>
    </source>
</evidence>
<evidence type="ECO:0000313" key="8">
    <source>
        <dbReference type="EMBL" id="ETS33147.1"/>
    </source>
</evidence>
<proteinExistence type="predicted"/>
<name>W3VBE5_9GAMM</name>
<evidence type="ECO:0000256" key="2">
    <source>
        <dbReference type="ARBA" id="ARBA00022475"/>
    </source>
</evidence>
<evidence type="ECO:0000256" key="1">
    <source>
        <dbReference type="ARBA" id="ARBA00004651"/>
    </source>
</evidence>
<dbReference type="Pfam" id="PF00892">
    <property type="entry name" value="EamA"/>
    <property type="match status" value="1"/>
</dbReference>
<gene>
    <name evidence="8" type="ORF">PTE_00297</name>
</gene>
<comment type="subcellular location">
    <subcellularLocation>
        <location evidence="1">Cell membrane</location>
        <topology evidence="1">Multi-pass membrane protein</topology>
    </subcellularLocation>
</comment>
<keyword evidence="9" id="KW-1185">Reference proteome</keyword>
<dbReference type="EMBL" id="AYSJ01000002">
    <property type="protein sequence ID" value="ETS33147.1"/>
    <property type="molecule type" value="Genomic_DNA"/>
</dbReference>
<protein>
    <submittedName>
        <fullName evidence="8">EamA-like transporter family</fullName>
    </submittedName>
</protein>
<accession>W3VBE5</accession>
<comment type="caution">
    <text evidence="8">The sequence shown here is derived from an EMBL/GenBank/DDBJ whole genome shotgun (WGS) entry which is preliminary data.</text>
</comment>
<dbReference type="GO" id="GO:0016020">
    <property type="term" value="C:membrane"/>
    <property type="evidence" value="ECO:0007669"/>
    <property type="project" value="InterPro"/>
</dbReference>
<sequence length="81" mass="8424">MGIAGSVFAYLFWNIGIATRGPGKTAIFSNFVPIFALGIQVTMGDIPSLAQVIGIIITIAGELLGQGVVTSWFISKGLPAK</sequence>